<keyword evidence="3" id="KW-1185">Reference proteome</keyword>
<gene>
    <name evidence="2" type="ORF">ASN_1958</name>
</gene>
<dbReference type="GeneID" id="34783008"/>
<sequence length="396" mass="43686">MASAMIRPDVAEFDLDAVTPFKMLRSMSPALRGIVTNLHDALKELRACVFRAGCLVLTDEQIARQAWIEFSDLEWALPEIIKAGFMARDDQGALFSPHLYGRLLRKEDREARKAQADLAWQHVQETGDLPPGLTRKQISARMNGMKGGRCRKGESPEERDARRAREIAAQQAQRNMPLMGVVAGGKTETQNPNKKPNGFSVSENSVSSVSIDLEAERDTYIPSGSISGETENPKPEIPEALVKQTAAKILTASGFGDDQVGYAVSFAKRWLGIGATPDCIVAAIRAHKSTMAKNGETPRRLKVFEAAVLRAIEAQGVVEQAASDAPEQRALTAQEQEFEDNWARASQLWKTAFTENRDFGAVTRQWPTLAQENGLPDIPFSRDAYRAYYFPPPEAA</sequence>
<dbReference type="KEGG" id="asz:ASN_1958"/>
<dbReference type="EMBL" id="LN606600">
    <property type="protein sequence ID" value="CEF41273.1"/>
    <property type="molecule type" value="Genomic_DNA"/>
</dbReference>
<dbReference type="AlphaFoldDB" id="A0A0U5EUB3"/>
<feature type="region of interest" description="Disordered" evidence="1">
    <location>
        <begin position="185"/>
        <end position="205"/>
    </location>
</feature>
<evidence type="ECO:0000256" key="1">
    <source>
        <dbReference type="SAM" id="MobiDB-lite"/>
    </source>
</evidence>
<reference evidence="3" key="1">
    <citation type="submission" date="2014-09" db="EMBL/GenBank/DDBJ databases">
        <authorList>
            <person name="Illeghems K.G."/>
        </authorList>
    </citation>
    <scope>NUCLEOTIDE SEQUENCE [LARGE SCALE GENOMIC DNA]</scope>
    <source>
        <strain evidence="3">108B</strain>
    </source>
</reference>
<organism evidence="2 3">
    <name type="scientific">Acetobacter senegalensis</name>
    <dbReference type="NCBI Taxonomy" id="446692"/>
    <lineage>
        <taxon>Bacteria</taxon>
        <taxon>Pseudomonadati</taxon>
        <taxon>Pseudomonadota</taxon>
        <taxon>Alphaproteobacteria</taxon>
        <taxon>Acetobacterales</taxon>
        <taxon>Acetobacteraceae</taxon>
        <taxon>Acetobacter</taxon>
    </lineage>
</organism>
<proteinExistence type="predicted"/>
<accession>A0A0U5EUB3</accession>
<evidence type="ECO:0000313" key="2">
    <source>
        <dbReference type="EMBL" id="CEF41273.1"/>
    </source>
</evidence>
<dbReference type="RefSeq" id="WP_058987933.1">
    <property type="nucleotide sequence ID" value="NZ_LN606600.1"/>
</dbReference>
<name>A0A0U5EUB3_9PROT</name>
<evidence type="ECO:0000313" key="3">
    <source>
        <dbReference type="Proteomes" id="UP000056109"/>
    </source>
</evidence>
<dbReference type="Proteomes" id="UP000056109">
    <property type="component" value="Chromosome I"/>
</dbReference>
<dbReference type="PATRIC" id="fig|446692.3.peg.2010"/>
<protein>
    <submittedName>
        <fullName evidence="2">Uncharacterized protein</fullName>
    </submittedName>
</protein>